<feature type="domain" description="Aminoglycoside phosphotransferase" evidence="12">
    <location>
        <begin position="41"/>
        <end position="262"/>
    </location>
</feature>
<keyword evidence="4 11" id="KW-0808">Transferase</keyword>
<evidence type="ECO:0000256" key="3">
    <source>
        <dbReference type="ARBA" id="ARBA00022553"/>
    </source>
</evidence>
<dbReference type="STRING" id="914150.TQ33_0859"/>
<dbReference type="HAMAP" id="MF_01497">
    <property type="entry name" value="SrkA_kinase"/>
    <property type="match status" value="1"/>
</dbReference>
<keyword evidence="1 11" id="KW-0963">Cytoplasm</keyword>
<dbReference type="Gene3D" id="1.10.510.10">
    <property type="entry name" value="Transferase(Phosphotransferase) domain 1"/>
    <property type="match status" value="1"/>
</dbReference>
<comment type="similarity">
    <text evidence="11">Belongs to the SrkA/RdoA protein kinase family.</text>
</comment>
<dbReference type="SUPFAM" id="SSF56112">
    <property type="entry name" value="Protein kinase-like (PK-like)"/>
    <property type="match status" value="1"/>
</dbReference>
<feature type="binding site" evidence="11">
    <location>
        <position position="224"/>
    </location>
    <ligand>
        <name>Mg(2+)</name>
        <dbReference type="ChEBI" id="CHEBI:18420"/>
    </ligand>
</feature>
<dbReference type="Gene3D" id="1.20.1270.170">
    <property type="match status" value="1"/>
</dbReference>
<keyword evidence="10 11" id="KW-0346">Stress response</keyword>
<comment type="subunit">
    <text evidence="11">Monomer.</text>
</comment>
<feature type="active site" evidence="11">
    <location>
        <position position="224"/>
    </location>
</feature>
<dbReference type="InterPro" id="IPR032882">
    <property type="entry name" value="SrkA/RdoA"/>
</dbReference>
<evidence type="ECO:0000256" key="5">
    <source>
        <dbReference type="ARBA" id="ARBA00022723"/>
    </source>
</evidence>
<evidence type="ECO:0000259" key="12">
    <source>
        <dbReference type="Pfam" id="PF01636"/>
    </source>
</evidence>
<dbReference type="PATRIC" id="fig|914150.5.peg.870"/>
<keyword evidence="5 11" id="KW-0479">Metal-binding</keyword>
<dbReference type="AlphaFoldDB" id="A0A0F6TQ18"/>
<feature type="active site" description="Proton acceptor" evidence="11">
    <location>
        <position position="207"/>
    </location>
</feature>
<comment type="catalytic activity">
    <reaction evidence="11">
        <text>L-threonyl-[protein] + ATP = O-phospho-L-threonyl-[protein] + ADP + H(+)</text>
        <dbReference type="Rhea" id="RHEA:46608"/>
        <dbReference type="Rhea" id="RHEA-COMP:11060"/>
        <dbReference type="Rhea" id="RHEA-COMP:11605"/>
        <dbReference type="ChEBI" id="CHEBI:15378"/>
        <dbReference type="ChEBI" id="CHEBI:30013"/>
        <dbReference type="ChEBI" id="CHEBI:30616"/>
        <dbReference type="ChEBI" id="CHEBI:61977"/>
        <dbReference type="ChEBI" id="CHEBI:456216"/>
        <dbReference type="EC" id="2.7.11.1"/>
    </reaction>
</comment>
<comment type="function">
    <text evidence="11">A protein kinase that phosphorylates Ser and Thr residues. Probably acts to suppress the effects of stress linked to accumulation of reactive oxygen species. Probably involved in the extracytoplasmic stress response.</text>
</comment>
<dbReference type="Gene3D" id="3.30.200.70">
    <property type="match status" value="1"/>
</dbReference>
<comment type="cofactor">
    <cofactor evidence="11">
        <name>Mg(2+)</name>
        <dbReference type="ChEBI" id="CHEBI:18420"/>
    </cofactor>
</comment>
<reference evidence="13 14" key="1">
    <citation type="submission" date="2015-02" db="EMBL/GenBank/DDBJ databases">
        <title>Complete genome sequence of Kangiella geojedonensis strain YCS-5T.</title>
        <authorList>
            <person name="Kim K.M."/>
        </authorList>
    </citation>
    <scope>NUCLEOTIDE SEQUENCE [LARGE SCALE GENOMIC DNA]</scope>
    <source>
        <strain evidence="13 14">YCS-5</strain>
    </source>
</reference>
<gene>
    <name evidence="11" type="primary">srkA</name>
    <name evidence="13" type="ORF">TQ33_0859</name>
</gene>
<proteinExistence type="inferred from homology"/>
<dbReference type="Proteomes" id="UP000034071">
    <property type="component" value="Chromosome"/>
</dbReference>
<sequence length="334" mass="39056">MTEDNSMTKENPFEALTPDFILDAVESRGLYSDGRAIALNSYENRVLQIGIEDTNPVIAKFYRPNRWTQEQILEEHRFCFELVEQELPVVAPMVTNGESLFKYGDYYCALFERKGGHAPELDNLDNLFTLGRFLGRIHRVGQAKTYQQRPSLTPQTYGHDSIDYIIEHALPAEVKMPYESLARDIMKLVDELWQRAGQQKSIRVHGDCHVGNILWRDDNPHFVDLDDSRMAPAVQDIWMLLSGERDQQQQQLMEIIEGYQEFCDFNVAELQLVECLRTLRMIYHSAWLARRWHDPAFKFAFPYFGSVQYWQEQILDLRVQFAELQEAPVSLPHY</sequence>
<evidence type="ECO:0000256" key="4">
    <source>
        <dbReference type="ARBA" id="ARBA00022679"/>
    </source>
</evidence>
<keyword evidence="14" id="KW-1185">Reference proteome</keyword>
<dbReference type="GO" id="GO:0106310">
    <property type="term" value="F:protein serine kinase activity"/>
    <property type="evidence" value="ECO:0007669"/>
    <property type="project" value="RHEA"/>
</dbReference>
<dbReference type="KEGG" id="kge:TQ33_0859"/>
<accession>A0A0F6TQ18</accession>
<keyword evidence="9 11" id="KW-0460">Magnesium</keyword>
<keyword evidence="7 11" id="KW-0418">Kinase</keyword>
<protein>
    <recommendedName>
        <fullName evidence="11">Stress response kinase A</fullName>
        <ecNumber evidence="11">2.7.11.1</ecNumber>
    </recommendedName>
    <alternativeName>
        <fullName evidence="11">Serine/threonine-protein kinase SrkA</fullName>
    </alternativeName>
</protein>
<evidence type="ECO:0000256" key="7">
    <source>
        <dbReference type="ARBA" id="ARBA00022777"/>
    </source>
</evidence>
<keyword evidence="6 11" id="KW-0547">Nucleotide-binding</keyword>
<dbReference type="GO" id="GO:0004674">
    <property type="term" value="F:protein serine/threonine kinase activity"/>
    <property type="evidence" value="ECO:0007669"/>
    <property type="project" value="UniProtKB-UniRule"/>
</dbReference>
<name>A0A0F6TQ18_9GAMM</name>
<keyword evidence="3 11" id="KW-0597">Phosphoprotein</keyword>
<evidence type="ECO:0000256" key="9">
    <source>
        <dbReference type="ARBA" id="ARBA00022842"/>
    </source>
</evidence>
<keyword evidence="8 11" id="KW-0067">ATP-binding</keyword>
<keyword evidence="2 11" id="KW-0723">Serine/threonine-protein kinase</keyword>
<organism evidence="13 14">
    <name type="scientific">Kangiella geojedonensis</name>
    <dbReference type="NCBI Taxonomy" id="914150"/>
    <lineage>
        <taxon>Bacteria</taxon>
        <taxon>Pseudomonadati</taxon>
        <taxon>Pseudomonadota</taxon>
        <taxon>Gammaproteobacteria</taxon>
        <taxon>Kangiellales</taxon>
        <taxon>Kangiellaceae</taxon>
        <taxon>Kangiella</taxon>
    </lineage>
</organism>
<evidence type="ECO:0000256" key="8">
    <source>
        <dbReference type="ARBA" id="ARBA00022840"/>
    </source>
</evidence>
<dbReference type="GO" id="GO:0005524">
    <property type="term" value="F:ATP binding"/>
    <property type="evidence" value="ECO:0007669"/>
    <property type="project" value="UniProtKB-UniRule"/>
</dbReference>
<dbReference type="EMBL" id="CP010975">
    <property type="protein sequence ID" value="AKE51830.1"/>
    <property type="molecule type" value="Genomic_DNA"/>
</dbReference>
<dbReference type="HOGENOM" id="CLU_054715_0_0_6"/>
<evidence type="ECO:0000256" key="1">
    <source>
        <dbReference type="ARBA" id="ARBA00022490"/>
    </source>
</evidence>
<dbReference type="Pfam" id="PF01636">
    <property type="entry name" value="APH"/>
    <property type="match status" value="1"/>
</dbReference>
<dbReference type="InterPro" id="IPR002575">
    <property type="entry name" value="Aminoglycoside_PTrfase"/>
</dbReference>
<evidence type="ECO:0000313" key="13">
    <source>
        <dbReference type="EMBL" id="AKE51830.1"/>
    </source>
</evidence>
<evidence type="ECO:0000256" key="6">
    <source>
        <dbReference type="ARBA" id="ARBA00022741"/>
    </source>
</evidence>
<dbReference type="EC" id="2.7.11.1" evidence="11"/>
<dbReference type="NCBIfam" id="NF008738">
    <property type="entry name" value="PRK11768.1"/>
    <property type="match status" value="1"/>
</dbReference>
<comment type="catalytic activity">
    <reaction evidence="11">
        <text>L-seryl-[protein] + ATP = O-phospho-L-seryl-[protein] + ADP + H(+)</text>
        <dbReference type="Rhea" id="RHEA:17989"/>
        <dbReference type="Rhea" id="RHEA-COMP:9863"/>
        <dbReference type="Rhea" id="RHEA-COMP:11604"/>
        <dbReference type="ChEBI" id="CHEBI:15378"/>
        <dbReference type="ChEBI" id="CHEBI:29999"/>
        <dbReference type="ChEBI" id="CHEBI:30616"/>
        <dbReference type="ChEBI" id="CHEBI:83421"/>
        <dbReference type="ChEBI" id="CHEBI:456216"/>
        <dbReference type="EC" id="2.7.11.1"/>
    </reaction>
</comment>
<evidence type="ECO:0000256" key="2">
    <source>
        <dbReference type="ARBA" id="ARBA00022527"/>
    </source>
</evidence>
<dbReference type="GO" id="GO:0005737">
    <property type="term" value="C:cytoplasm"/>
    <property type="evidence" value="ECO:0007669"/>
    <property type="project" value="UniProtKB-SubCell"/>
</dbReference>
<evidence type="ECO:0000313" key="14">
    <source>
        <dbReference type="Proteomes" id="UP000034071"/>
    </source>
</evidence>
<feature type="binding site" evidence="11">
    <location>
        <position position="212"/>
    </location>
    <ligand>
        <name>Mg(2+)</name>
        <dbReference type="ChEBI" id="CHEBI:18420"/>
    </ligand>
</feature>
<feature type="site" description="ATP" evidence="11">
    <location>
        <position position="41"/>
    </location>
</feature>
<evidence type="ECO:0000256" key="10">
    <source>
        <dbReference type="ARBA" id="ARBA00023016"/>
    </source>
</evidence>
<dbReference type="GO" id="GO:0000287">
    <property type="term" value="F:magnesium ion binding"/>
    <property type="evidence" value="ECO:0007669"/>
    <property type="project" value="UniProtKB-UniRule"/>
</dbReference>
<dbReference type="PANTHER" id="PTHR39573:SF1">
    <property type="entry name" value="STRESS RESPONSE KINASE A"/>
    <property type="match status" value="1"/>
</dbReference>
<comment type="subcellular location">
    <subcellularLocation>
        <location evidence="11">Cytoplasm</location>
    </subcellularLocation>
</comment>
<dbReference type="PANTHER" id="PTHR39573">
    <property type="entry name" value="STRESS RESPONSE KINASE A"/>
    <property type="match status" value="1"/>
</dbReference>
<evidence type="ECO:0000256" key="11">
    <source>
        <dbReference type="HAMAP-Rule" id="MF_01497"/>
    </source>
</evidence>
<dbReference type="InterPro" id="IPR011009">
    <property type="entry name" value="Kinase-like_dom_sf"/>
</dbReference>